<accession>A0A3P8RNP2</accession>
<dbReference type="Ensembl" id="ENSAPET00000001837.1">
    <property type="protein sequence ID" value="ENSAPEP00000001791.1"/>
    <property type="gene ID" value="ENSAPEG00000001346.1"/>
</dbReference>
<reference evidence="2" key="2">
    <citation type="submission" date="2025-08" db="UniProtKB">
        <authorList>
            <consortium name="Ensembl"/>
        </authorList>
    </citation>
    <scope>IDENTIFICATION</scope>
</reference>
<name>A0A3P8RNP2_AMPPE</name>
<feature type="compositionally biased region" description="Basic and acidic residues" evidence="1">
    <location>
        <begin position="493"/>
        <end position="505"/>
    </location>
</feature>
<dbReference type="AlphaFoldDB" id="A0A3P8RNP2"/>
<evidence type="ECO:0000313" key="2">
    <source>
        <dbReference type="Ensembl" id="ENSAPEP00000001791.1"/>
    </source>
</evidence>
<evidence type="ECO:0000313" key="3">
    <source>
        <dbReference type="Proteomes" id="UP000265080"/>
    </source>
</evidence>
<organism evidence="2 3">
    <name type="scientific">Amphiprion percula</name>
    <name type="common">Orange clownfish</name>
    <name type="synonym">Lutjanus percula</name>
    <dbReference type="NCBI Taxonomy" id="161767"/>
    <lineage>
        <taxon>Eukaryota</taxon>
        <taxon>Metazoa</taxon>
        <taxon>Chordata</taxon>
        <taxon>Craniata</taxon>
        <taxon>Vertebrata</taxon>
        <taxon>Euteleostomi</taxon>
        <taxon>Actinopterygii</taxon>
        <taxon>Neopterygii</taxon>
        <taxon>Teleostei</taxon>
        <taxon>Neoteleostei</taxon>
        <taxon>Acanthomorphata</taxon>
        <taxon>Ovalentaria</taxon>
        <taxon>Pomacentridae</taxon>
        <taxon>Amphiprion</taxon>
    </lineage>
</organism>
<dbReference type="Proteomes" id="UP000265080">
    <property type="component" value="Chromosome 20"/>
</dbReference>
<protein>
    <submittedName>
        <fullName evidence="2">Centrosomal protein 68</fullName>
    </submittedName>
</protein>
<reference evidence="2" key="3">
    <citation type="submission" date="2025-09" db="UniProtKB">
        <authorList>
            <consortium name="Ensembl"/>
        </authorList>
    </citation>
    <scope>IDENTIFICATION</scope>
</reference>
<dbReference type="Gene3D" id="1.20.58.60">
    <property type="match status" value="1"/>
</dbReference>
<dbReference type="OMA" id="EHIQLFC"/>
<feature type="region of interest" description="Disordered" evidence="1">
    <location>
        <begin position="474"/>
        <end position="525"/>
    </location>
</feature>
<dbReference type="SUPFAM" id="SSF46966">
    <property type="entry name" value="Spectrin repeat"/>
    <property type="match status" value="1"/>
</dbReference>
<feature type="compositionally biased region" description="Low complexity" evidence="1">
    <location>
        <begin position="356"/>
        <end position="367"/>
    </location>
</feature>
<keyword evidence="3" id="KW-1185">Reference proteome</keyword>
<feature type="region of interest" description="Disordered" evidence="1">
    <location>
        <begin position="336"/>
        <end position="370"/>
    </location>
</feature>
<reference evidence="2 3" key="1">
    <citation type="submission" date="2018-03" db="EMBL/GenBank/DDBJ databases">
        <title>Finding Nemo's genes: A chromosome-scale reference assembly of the genome of the orange clownfish Amphiprion percula.</title>
        <authorList>
            <person name="Lehmann R."/>
        </authorList>
    </citation>
    <scope>NUCLEOTIDE SEQUENCE</scope>
</reference>
<feature type="region of interest" description="Disordered" evidence="1">
    <location>
        <begin position="17"/>
        <end position="47"/>
    </location>
</feature>
<dbReference type="STRING" id="161767.ENSAPEP00000001791"/>
<feature type="compositionally biased region" description="Polar residues" evidence="1">
    <location>
        <begin position="506"/>
        <end position="523"/>
    </location>
</feature>
<dbReference type="GeneTree" id="ENSGT00810000125473"/>
<sequence length="702" mass="78167">MAAQGFSQRWKLHLPEFKHSKRGLSSTTEDSERGKTERGASRGLHKSVTMAATSRYLTDKHYVMRKPLFSAEQHTSILKKRHPQNPTEQKKQLGVNRGEYTAMKFLTRPRKALIPESFNLYDSDISPPSASGKDLGSPLGVSELQAWLSCEEPTFQSSFSDSRISEQSFSSSILQVQRIKPPLRPQLTSTVLNPTYTLRSEYSRPGQTQLRLKGVEESDEWETKLCSLKAHSKGSPESPYQTNYWACAIPKALPPSPDRHSAGWDPNMDYQTLLDYTYPLRPGHVVSEWDSFELQAESLLQTDPNLQDSGIELNQLCSSTSLSGMDFSLSRARYTRRSSNHNAGHSSPDLQDFTRSSDVPPSSSPASHMDAMTTSLDSLDRSATNCSKSDGPYHQRNVLSSSHSIPTAFHSTSVLSQSGCLCREVDEEFWCLPEQLEELQLLSKQVREVTSLLNQPVTSSWKSLDPGTTSILSSIDLSEKHEAENKEEEAEVKEDKDKGKRRGSEQTRAAQTADHSGSETMRSSFGGRVELAGGELSRSSLKEVEALVERLSGLTLPDRQIMNQEDQEQSKSLMQHIQVFCSHLELLIQWLYAVSEKMELLAAATVSPDSVKSTLAEYESFQKEVSSHQPLTSGVLHTGQLLLSCINTTSPLLRDSLMLIERQSGALQTHTEHFFSSILSTMDSLTQQSREDGPVEVQGSSL</sequence>
<feature type="compositionally biased region" description="Polar residues" evidence="1">
    <location>
        <begin position="340"/>
        <end position="349"/>
    </location>
</feature>
<evidence type="ECO:0000256" key="1">
    <source>
        <dbReference type="SAM" id="MobiDB-lite"/>
    </source>
</evidence>
<feature type="compositionally biased region" description="Basic and acidic residues" evidence="1">
    <location>
        <begin position="30"/>
        <end position="40"/>
    </location>
</feature>
<proteinExistence type="predicted"/>